<comment type="caution">
    <text evidence="2">The sequence shown here is derived from an EMBL/GenBank/DDBJ whole genome shotgun (WGS) entry which is preliminary data.</text>
</comment>
<evidence type="ECO:0000313" key="3">
    <source>
        <dbReference type="Proteomes" id="UP001049176"/>
    </source>
</evidence>
<sequence>MLLVRFFALLFATLGLVSAASIAAPVEKRDLGSEFVAILQGLLGNLNTVQPQLVALQQTGNATEAQVTPLVNEVTGALGTAGSQLMDLLNPFHGLGLKRRQSPVDVQAIINEIGAAIGAIVSVLQSLITVQNIQTLITLVTQGFQLATTIIGFVGAILKLIPA</sequence>
<keyword evidence="1" id="KW-0732">Signal</keyword>
<protein>
    <submittedName>
        <fullName evidence="2">Uncharacterized protein</fullName>
    </submittedName>
</protein>
<dbReference type="RefSeq" id="XP_043003806.1">
    <property type="nucleotide sequence ID" value="XM_043158459.1"/>
</dbReference>
<feature type="chain" id="PRO_5040118203" evidence="1">
    <location>
        <begin position="20"/>
        <end position="163"/>
    </location>
</feature>
<accession>A0A9P7UMV7</accession>
<evidence type="ECO:0000313" key="2">
    <source>
        <dbReference type="EMBL" id="KAG7087335.1"/>
    </source>
</evidence>
<proteinExistence type="predicted"/>
<reference evidence="2" key="1">
    <citation type="journal article" date="2021" name="Genome Biol. Evol.">
        <title>The assembled and annotated genome of the fairy-ring fungus Marasmius oreades.</title>
        <authorList>
            <person name="Hiltunen M."/>
            <person name="Ament-Velasquez S.L."/>
            <person name="Johannesson H."/>
        </authorList>
    </citation>
    <scope>NUCLEOTIDE SEQUENCE</scope>
    <source>
        <strain evidence="2">03SP1</strain>
    </source>
</reference>
<dbReference type="AlphaFoldDB" id="A0A9P7UMV7"/>
<organism evidence="2 3">
    <name type="scientific">Marasmius oreades</name>
    <name type="common">fairy-ring Marasmius</name>
    <dbReference type="NCBI Taxonomy" id="181124"/>
    <lineage>
        <taxon>Eukaryota</taxon>
        <taxon>Fungi</taxon>
        <taxon>Dikarya</taxon>
        <taxon>Basidiomycota</taxon>
        <taxon>Agaricomycotina</taxon>
        <taxon>Agaricomycetes</taxon>
        <taxon>Agaricomycetidae</taxon>
        <taxon>Agaricales</taxon>
        <taxon>Marasmiineae</taxon>
        <taxon>Marasmiaceae</taxon>
        <taxon>Marasmius</taxon>
    </lineage>
</organism>
<name>A0A9P7UMV7_9AGAR</name>
<dbReference type="KEGG" id="more:E1B28_013311"/>
<dbReference type="EMBL" id="CM032189">
    <property type="protein sequence ID" value="KAG7087335.1"/>
    <property type="molecule type" value="Genomic_DNA"/>
</dbReference>
<evidence type="ECO:0000256" key="1">
    <source>
        <dbReference type="SAM" id="SignalP"/>
    </source>
</evidence>
<feature type="signal peptide" evidence="1">
    <location>
        <begin position="1"/>
        <end position="19"/>
    </location>
</feature>
<dbReference type="GeneID" id="66082386"/>
<keyword evidence="3" id="KW-1185">Reference proteome</keyword>
<dbReference type="Proteomes" id="UP001049176">
    <property type="component" value="Chromosome 9"/>
</dbReference>
<gene>
    <name evidence="2" type="ORF">E1B28_013311</name>
</gene>
<dbReference type="OrthoDB" id="2575973at2759"/>